<dbReference type="AlphaFoldDB" id="A0AAV2VMY8"/>
<dbReference type="EMBL" id="CAOF01000065">
    <property type="protein sequence ID" value="CCO45804.1"/>
    <property type="molecule type" value="Genomic_DNA"/>
</dbReference>
<dbReference type="Proteomes" id="UP000018211">
    <property type="component" value="Unassembled WGS sequence"/>
</dbReference>
<sequence>MTSPFSFSFFTYSVRLKNENFKGDLELLDLQIDVLPESQFLSFL</sequence>
<name>A0AAV2VMY8_9VIBR</name>
<accession>A0AAV2VMY8</accession>
<evidence type="ECO:0000313" key="1">
    <source>
        <dbReference type="EMBL" id="CCO45804.1"/>
    </source>
</evidence>
<reference evidence="1 2" key="1">
    <citation type="journal article" date="2013" name="ISME J.">
        <title>Comparative genomics of pathogenic lineages of Vibrio nigripulchritudo identifies virulence-associated traits.</title>
        <authorList>
            <person name="Goudenege D."/>
            <person name="Labreuche Y."/>
            <person name="Krin E."/>
            <person name="Ansquer D."/>
            <person name="Mangenot S."/>
            <person name="Calteau A."/>
            <person name="Medigue C."/>
            <person name="Mazel D."/>
            <person name="Polz M.F."/>
            <person name="Le Roux F."/>
        </authorList>
    </citation>
    <scope>NUCLEOTIDE SEQUENCE [LARGE SCALE GENOMIC DNA]</scope>
    <source>
        <strain evidence="1 2">SOn1</strain>
    </source>
</reference>
<evidence type="ECO:0000313" key="2">
    <source>
        <dbReference type="Proteomes" id="UP000018211"/>
    </source>
</evidence>
<proteinExistence type="predicted"/>
<organism evidence="1 2">
    <name type="scientific">Vibrio nigripulchritudo SOn1</name>
    <dbReference type="NCBI Taxonomy" id="1238450"/>
    <lineage>
        <taxon>Bacteria</taxon>
        <taxon>Pseudomonadati</taxon>
        <taxon>Pseudomonadota</taxon>
        <taxon>Gammaproteobacteria</taxon>
        <taxon>Vibrionales</taxon>
        <taxon>Vibrionaceae</taxon>
        <taxon>Vibrio</taxon>
    </lineage>
</organism>
<protein>
    <submittedName>
        <fullName evidence="1">Uncharacterized protein</fullName>
    </submittedName>
</protein>
<gene>
    <name evidence="1" type="ORF">VIBNISOn1_1570012</name>
</gene>
<comment type="caution">
    <text evidence="1">The sequence shown here is derived from an EMBL/GenBank/DDBJ whole genome shotgun (WGS) entry which is preliminary data.</text>
</comment>